<dbReference type="PANTHER" id="PTHR35339">
    <property type="entry name" value="LINALOOL DEHYDRATASE_ISOMERASE DOMAIN-CONTAINING PROTEIN"/>
    <property type="match status" value="1"/>
</dbReference>
<dbReference type="InterPro" id="IPR016624">
    <property type="entry name" value="UCP014753"/>
</dbReference>
<sequence>MGINGHQPGVGENYISTGSLYLCSVAFLPLGLEESAPFWSLPEKPWTQRACFWLGQDIALDKALK</sequence>
<feature type="domain" description="DUF2264" evidence="1">
    <location>
        <begin position="1"/>
        <end position="46"/>
    </location>
</feature>
<gene>
    <name evidence="2" type="ORF">F7P80_16225</name>
</gene>
<proteinExistence type="predicted"/>
<accession>A0A6A1QYW5</accession>
<protein>
    <submittedName>
        <fullName evidence="2">DUF2264 domain-containing protein</fullName>
    </submittedName>
</protein>
<dbReference type="PANTHER" id="PTHR35339:SF3">
    <property type="entry name" value="DUF2264 DOMAIN-CONTAINING PROTEIN"/>
    <property type="match status" value="1"/>
</dbReference>
<dbReference type="EMBL" id="VZOT01000023">
    <property type="protein sequence ID" value="KAB0583799.1"/>
    <property type="molecule type" value="Genomic_DNA"/>
</dbReference>
<dbReference type="Pfam" id="PF10022">
    <property type="entry name" value="DUF2264"/>
    <property type="match status" value="1"/>
</dbReference>
<dbReference type="InterPro" id="IPR049349">
    <property type="entry name" value="DUF2264_N"/>
</dbReference>
<organism evidence="2">
    <name type="scientific">Comamonas kerstersii</name>
    <dbReference type="NCBI Taxonomy" id="225992"/>
    <lineage>
        <taxon>Bacteria</taxon>
        <taxon>Pseudomonadati</taxon>
        <taxon>Pseudomonadota</taxon>
        <taxon>Betaproteobacteria</taxon>
        <taxon>Burkholderiales</taxon>
        <taxon>Comamonadaceae</taxon>
        <taxon>Comamonas</taxon>
    </lineage>
</organism>
<name>A0A6A1QYW5_9BURK</name>
<dbReference type="AlphaFoldDB" id="A0A6A1QYW5"/>
<comment type="caution">
    <text evidence="2">The sequence shown here is derived from an EMBL/GenBank/DDBJ whole genome shotgun (WGS) entry which is preliminary data.</text>
</comment>
<dbReference type="RefSeq" id="WP_151046114.1">
    <property type="nucleotide sequence ID" value="NZ_VZOT01000023.1"/>
</dbReference>
<evidence type="ECO:0000259" key="1">
    <source>
        <dbReference type="Pfam" id="PF10022"/>
    </source>
</evidence>
<evidence type="ECO:0000313" key="2">
    <source>
        <dbReference type="EMBL" id="KAB0583799.1"/>
    </source>
</evidence>
<reference evidence="2" key="1">
    <citation type="submission" date="2019-09" db="EMBL/GenBank/DDBJ databases">
        <title>Draft genome sequences of 48 bacterial type strains from the CCUG.</title>
        <authorList>
            <person name="Tunovic T."/>
            <person name="Pineiro-Iglesias B."/>
            <person name="Unosson C."/>
            <person name="Inganas E."/>
            <person name="Ohlen M."/>
            <person name="Cardew S."/>
            <person name="Jensie-Markopoulos S."/>
            <person name="Salva-Serra F."/>
            <person name="Jaen-Luchoro D."/>
            <person name="Karlsson R."/>
            <person name="Svensson-Stadler L."/>
            <person name="Chun J."/>
            <person name="Moore E."/>
        </authorList>
    </citation>
    <scope>NUCLEOTIDE SEQUENCE</scope>
    <source>
        <strain evidence="2">CCUG 15333</strain>
    </source>
</reference>